<keyword evidence="3" id="KW-1185">Reference proteome</keyword>
<dbReference type="InterPro" id="IPR013187">
    <property type="entry name" value="F-box-assoc_dom_typ3"/>
</dbReference>
<dbReference type="PANTHER" id="PTHR31672:SF13">
    <property type="entry name" value="F-BOX PROTEIN CPR30-LIKE"/>
    <property type="match status" value="1"/>
</dbReference>
<dbReference type="InterPro" id="IPR050796">
    <property type="entry name" value="SCF_F-box_component"/>
</dbReference>
<accession>A0AAN7LN19</accession>
<gene>
    <name evidence="2" type="ORF">SAY86_020199</name>
</gene>
<dbReference type="PANTHER" id="PTHR31672">
    <property type="entry name" value="BNACNNG10540D PROTEIN"/>
    <property type="match status" value="1"/>
</dbReference>
<dbReference type="NCBIfam" id="TIGR01640">
    <property type="entry name" value="F_box_assoc_1"/>
    <property type="match status" value="1"/>
</dbReference>
<dbReference type="Proteomes" id="UP001346149">
    <property type="component" value="Unassembled WGS sequence"/>
</dbReference>
<proteinExistence type="predicted"/>
<dbReference type="Pfam" id="PF08268">
    <property type="entry name" value="FBA_3"/>
    <property type="match status" value="1"/>
</dbReference>
<evidence type="ECO:0000313" key="2">
    <source>
        <dbReference type="EMBL" id="KAK4788880.1"/>
    </source>
</evidence>
<name>A0AAN7LN19_TRANT</name>
<reference evidence="2 3" key="1">
    <citation type="journal article" date="2023" name="Hortic Res">
        <title>Pangenome of water caltrop reveals structural variations and asymmetric subgenome divergence after allopolyploidization.</title>
        <authorList>
            <person name="Zhang X."/>
            <person name="Chen Y."/>
            <person name="Wang L."/>
            <person name="Yuan Y."/>
            <person name="Fang M."/>
            <person name="Shi L."/>
            <person name="Lu R."/>
            <person name="Comes H.P."/>
            <person name="Ma Y."/>
            <person name="Chen Y."/>
            <person name="Huang G."/>
            <person name="Zhou Y."/>
            <person name="Zheng Z."/>
            <person name="Qiu Y."/>
        </authorList>
    </citation>
    <scope>NUCLEOTIDE SEQUENCE [LARGE SCALE GENOMIC DNA]</scope>
    <source>
        <strain evidence="2">F231</strain>
    </source>
</reference>
<organism evidence="2 3">
    <name type="scientific">Trapa natans</name>
    <name type="common">Water chestnut</name>
    <dbReference type="NCBI Taxonomy" id="22666"/>
    <lineage>
        <taxon>Eukaryota</taxon>
        <taxon>Viridiplantae</taxon>
        <taxon>Streptophyta</taxon>
        <taxon>Embryophyta</taxon>
        <taxon>Tracheophyta</taxon>
        <taxon>Spermatophyta</taxon>
        <taxon>Magnoliopsida</taxon>
        <taxon>eudicotyledons</taxon>
        <taxon>Gunneridae</taxon>
        <taxon>Pentapetalae</taxon>
        <taxon>rosids</taxon>
        <taxon>malvids</taxon>
        <taxon>Myrtales</taxon>
        <taxon>Lythraceae</taxon>
        <taxon>Trapa</taxon>
    </lineage>
</organism>
<dbReference type="InterPro" id="IPR017451">
    <property type="entry name" value="F-box-assoc_interact_dom"/>
</dbReference>
<dbReference type="AlphaFoldDB" id="A0AAN7LN19"/>
<dbReference type="EMBL" id="JAXQNO010000011">
    <property type="protein sequence ID" value="KAK4788880.1"/>
    <property type="molecule type" value="Genomic_DNA"/>
</dbReference>
<evidence type="ECO:0000259" key="1">
    <source>
        <dbReference type="Pfam" id="PF08268"/>
    </source>
</evidence>
<comment type="caution">
    <text evidence="2">The sequence shown here is derived from an EMBL/GenBank/DDBJ whole genome shotgun (WGS) entry which is preliminary data.</text>
</comment>
<evidence type="ECO:0000313" key="3">
    <source>
        <dbReference type="Proteomes" id="UP001346149"/>
    </source>
</evidence>
<sequence>MSSQVLPYDLLIQILVRLPVKSLLCFSFYRDDGETLTKYQELEFPIKNEYYHYRASCNGLLCFSHYFRSRMSLALWNPSIRTFYRFPGPAWPTTHVSYSNVGVGYDRLTNEYKILILTFSMTLDYEHPNSFYVEVLVLGMDEWRRVNTHLPLLTMVLLGCPTFVHGAIHWIGYRWNESVIIAFDVHEEIFLEIELPSAIVQESGYSLMADGESLYLLDNQCNGVSSAVPIWVMKKYGVKQSWSKQFIVEIHDYTFRVLGFRKHGQILLQKNKAELVSYDPKVQSTKLVVASQQCKYTVSKYDSAIPYVECLVLLKGSGRLEGHVDGPFSNC</sequence>
<protein>
    <recommendedName>
        <fullName evidence="1">F-box associated beta-propeller type 3 domain-containing protein</fullName>
    </recommendedName>
</protein>
<feature type="domain" description="F-box associated beta-propeller type 3" evidence="1">
    <location>
        <begin position="23"/>
        <end position="287"/>
    </location>
</feature>